<dbReference type="STRING" id="282197.SAMN04488517_101483"/>
<dbReference type="InterPro" id="IPR023614">
    <property type="entry name" value="Porin_dom_sf"/>
</dbReference>
<dbReference type="RefSeq" id="WP_055682002.1">
    <property type="nucleotide sequence ID" value="NZ_CXPG01000014.1"/>
</dbReference>
<dbReference type="Gene3D" id="2.40.160.10">
    <property type="entry name" value="Porin"/>
    <property type="match status" value="1"/>
</dbReference>
<dbReference type="InterPro" id="IPR033900">
    <property type="entry name" value="Gram_neg_porin_domain"/>
</dbReference>
<reference evidence="3 4" key="1">
    <citation type="submission" date="2015-07" db="EMBL/GenBank/DDBJ databases">
        <authorList>
            <person name="Noorani M."/>
        </authorList>
    </citation>
    <scope>NUCLEOTIDE SEQUENCE [LARGE SCALE GENOMIC DNA]</scope>
    <source>
        <strain evidence="3 4">CECT 5088</strain>
    </source>
</reference>
<organism evidence="3 4">
    <name type="scientific">Jannaschia rubra</name>
    <dbReference type="NCBI Taxonomy" id="282197"/>
    <lineage>
        <taxon>Bacteria</taxon>
        <taxon>Pseudomonadati</taxon>
        <taxon>Pseudomonadota</taxon>
        <taxon>Alphaproteobacteria</taxon>
        <taxon>Rhodobacterales</taxon>
        <taxon>Roseobacteraceae</taxon>
        <taxon>Jannaschia</taxon>
    </lineage>
</organism>
<dbReference type="Pfam" id="PF13609">
    <property type="entry name" value="Porin_4"/>
    <property type="match status" value="1"/>
</dbReference>
<accession>A0A0M6XN90</accession>
<keyword evidence="1" id="KW-0732">Signal</keyword>
<dbReference type="SUPFAM" id="SSF56935">
    <property type="entry name" value="Porins"/>
    <property type="match status" value="1"/>
</dbReference>
<dbReference type="AlphaFoldDB" id="A0A0M6XN90"/>
<evidence type="ECO:0000313" key="4">
    <source>
        <dbReference type="Proteomes" id="UP000048908"/>
    </source>
</evidence>
<feature type="domain" description="Porin" evidence="2">
    <location>
        <begin position="7"/>
        <end position="343"/>
    </location>
</feature>
<sequence>MKKVLFASTALVAFAGAASAEITLTGNAEMGVRNTDSFEIDGGTGDISIDSGNTGFHTDLDVTFTMSGETDGGLTFGATIDLDEGGDGSPFENPSDQGGETIFISGAFGTLTAGDTDGALDWALTEVSFDAGSLNDDETIHAGFNGNNGLDGLYDGQILRYDYSFGDFGVALSAEIDDDDGDGNDDVYGLGLRYNLDLGGTIIGLGLGYQASEVAGTDVDALGLSANATFMGDFTAGLSYVKYGDHIPNAIADGAFTGALNDSNDAVAVAGFASQGGRVLIDGDTDHIGVGIGYAAGAIAANLNYGKYDIDGVGDIDGIGLSLGYDLGGGAIVQFGYGRSDYGDVIDDGDDTIDTVSFGVRMNF</sequence>
<protein>
    <submittedName>
        <fullName evidence="3">Porin</fullName>
    </submittedName>
</protein>
<dbReference type="Proteomes" id="UP000048908">
    <property type="component" value="Unassembled WGS sequence"/>
</dbReference>
<dbReference type="EMBL" id="CXPG01000014">
    <property type="protein sequence ID" value="CTQ32549.1"/>
    <property type="molecule type" value="Genomic_DNA"/>
</dbReference>
<name>A0A0M6XN90_9RHOB</name>
<proteinExistence type="predicted"/>
<evidence type="ECO:0000256" key="1">
    <source>
        <dbReference type="SAM" id="SignalP"/>
    </source>
</evidence>
<dbReference type="OrthoDB" id="7326315at2"/>
<evidence type="ECO:0000259" key="2">
    <source>
        <dbReference type="Pfam" id="PF13609"/>
    </source>
</evidence>
<dbReference type="GO" id="GO:0016020">
    <property type="term" value="C:membrane"/>
    <property type="evidence" value="ECO:0007669"/>
    <property type="project" value="InterPro"/>
</dbReference>
<dbReference type="GO" id="GO:0015288">
    <property type="term" value="F:porin activity"/>
    <property type="evidence" value="ECO:0007669"/>
    <property type="project" value="InterPro"/>
</dbReference>
<feature type="chain" id="PRO_5005807038" evidence="1">
    <location>
        <begin position="21"/>
        <end position="364"/>
    </location>
</feature>
<evidence type="ECO:0000313" key="3">
    <source>
        <dbReference type="EMBL" id="CTQ32549.1"/>
    </source>
</evidence>
<feature type="signal peptide" evidence="1">
    <location>
        <begin position="1"/>
        <end position="20"/>
    </location>
</feature>
<keyword evidence="4" id="KW-1185">Reference proteome</keyword>
<gene>
    <name evidence="3" type="ORF">JAN5088_01320</name>
</gene>